<evidence type="ECO:0000256" key="2">
    <source>
        <dbReference type="SAM" id="SignalP"/>
    </source>
</evidence>
<feature type="compositionally biased region" description="Low complexity" evidence="1">
    <location>
        <begin position="91"/>
        <end position="104"/>
    </location>
</feature>
<gene>
    <name evidence="3" type="ORF">MON41_05585</name>
</gene>
<organism evidence="3 4">
    <name type="scientific">Teichococcus vastitatis</name>
    <dbReference type="NCBI Taxonomy" id="2307076"/>
    <lineage>
        <taxon>Bacteria</taxon>
        <taxon>Pseudomonadati</taxon>
        <taxon>Pseudomonadota</taxon>
        <taxon>Alphaproteobacteria</taxon>
        <taxon>Acetobacterales</taxon>
        <taxon>Roseomonadaceae</taxon>
        <taxon>Roseomonas</taxon>
    </lineage>
</organism>
<comment type="caution">
    <text evidence="3">The sequence shown here is derived from an EMBL/GenBank/DDBJ whole genome shotgun (WGS) entry which is preliminary data.</text>
</comment>
<evidence type="ECO:0000313" key="3">
    <source>
        <dbReference type="EMBL" id="MCI0753236.1"/>
    </source>
</evidence>
<keyword evidence="2" id="KW-0732">Signal</keyword>
<protein>
    <recommendedName>
        <fullName evidence="5">Lipoprotein</fullName>
    </recommendedName>
</protein>
<dbReference type="RefSeq" id="WP_157985749.1">
    <property type="nucleotide sequence ID" value="NZ_JALBUU010000004.1"/>
</dbReference>
<keyword evidence="4" id="KW-1185">Reference proteome</keyword>
<feature type="chain" id="PRO_5047214222" description="Lipoprotein" evidence="2">
    <location>
        <begin position="19"/>
        <end position="111"/>
    </location>
</feature>
<accession>A0ABS9W235</accession>
<evidence type="ECO:0000256" key="1">
    <source>
        <dbReference type="SAM" id="MobiDB-lite"/>
    </source>
</evidence>
<sequence length="111" mass="11976">MKRLLSLCLLISACAAPAPRGTESAQQEAAAAACRQEAERTMRYRERGQTMRWDEAESRIGSAGFMGSSFRNQQLGARYEQDRMVQDCLRGQQPGTAPATAAPPQGGGRGS</sequence>
<dbReference type="EMBL" id="JALBUU010000004">
    <property type="protein sequence ID" value="MCI0753236.1"/>
    <property type="molecule type" value="Genomic_DNA"/>
</dbReference>
<name>A0ABS9W235_9PROT</name>
<feature type="region of interest" description="Disordered" evidence="1">
    <location>
        <begin position="89"/>
        <end position="111"/>
    </location>
</feature>
<evidence type="ECO:0008006" key="5">
    <source>
        <dbReference type="Google" id="ProtNLM"/>
    </source>
</evidence>
<dbReference type="Proteomes" id="UP001201985">
    <property type="component" value="Unassembled WGS sequence"/>
</dbReference>
<feature type="signal peptide" evidence="2">
    <location>
        <begin position="1"/>
        <end position="18"/>
    </location>
</feature>
<reference evidence="3 4" key="1">
    <citation type="submission" date="2022-03" db="EMBL/GenBank/DDBJ databases">
        <title>Complete genome analysis of Roseomonas KG 17.1 : a prolific producer of plant growth promoters.</title>
        <authorList>
            <person name="Saadouli I."/>
            <person name="Najjari A."/>
            <person name="Mosbah A."/>
            <person name="Ouzari H.I."/>
        </authorList>
    </citation>
    <scope>NUCLEOTIDE SEQUENCE [LARGE SCALE GENOMIC DNA]</scope>
    <source>
        <strain evidence="3 4">KG17-1</strain>
    </source>
</reference>
<proteinExistence type="predicted"/>
<evidence type="ECO:0000313" key="4">
    <source>
        <dbReference type="Proteomes" id="UP001201985"/>
    </source>
</evidence>